<proteinExistence type="predicted"/>
<gene>
    <name evidence="1" type="ORF">PSA7680_01345</name>
</gene>
<dbReference type="RefSeq" id="WP_085867898.1">
    <property type="nucleotide sequence ID" value="NZ_FWFQ01000007.1"/>
</dbReference>
<dbReference type="EMBL" id="FWFQ01000007">
    <property type="protein sequence ID" value="SLN29144.1"/>
    <property type="molecule type" value="Genomic_DNA"/>
</dbReference>
<protein>
    <recommendedName>
        <fullName evidence="3">Lysozyme inhibitor LprI N-terminal domain-containing protein</fullName>
    </recommendedName>
</protein>
<evidence type="ECO:0008006" key="3">
    <source>
        <dbReference type="Google" id="ProtNLM"/>
    </source>
</evidence>
<evidence type="ECO:0000313" key="2">
    <source>
        <dbReference type="Proteomes" id="UP000193409"/>
    </source>
</evidence>
<evidence type="ECO:0000313" key="1">
    <source>
        <dbReference type="EMBL" id="SLN29144.1"/>
    </source>
</evidence>
<dbReference type="AlphaFoldDB" id="A0A1Y5RZC3"/>
<organism evidence="1 2">
    <name type="scientific">Pseudoruegeria aquimaris</name>
    <dbReference type="NCBI Taxonomy" id="393663"/>
    <lineage>
        <taxon>Bacteria</taxon>
        <taxon>Pseudomonadati</taxon>
        <taxon>Pseudomonadota</taxon>
        <taxon>Alphaproteobacteria</taxon>
        <taxon>Rhodobacterales</taxon>
        <taxon>Roseobacteraceae</taxon>
        <taxon>Pseudoruegeria</taxon>
    </lineage>
</organism>
<dbReference type="Proteomes" id="UP000193409">
    <property type="component" value="Unassembled WGS sequence"/>
</dbReference>
<keyword evidence="2" id="KW-1185">Reference proteome</keyword>
<reference evidence="1 2" key="1">
    <citation type="submission" date="2017-03" db="EMBL/GenBank/DDBJ databases">
        <authorList>
            <person name="Afonso C.L."/>
            <person name="Miller P.J."/>
            <person name="Scott M.A."/>
            <person name="Spackman E."/>
            <person name="Goraichik I."/>
            <person name="Dimitrov K.M."/>
            <person name="Suarez D.L."/>
            <person name="Swayne D.E."/>
        </authorList>
    </citation>
    <scope>NUCLEOTIDE SEQUENCE [LARGE SCALE GENOMIC DNA]</scope>
    <source>
        <strain evidence="1 2">CECT 7680</strain>
    </source>
</reference>
<name>A0A1Y5RZC3_9RHOB</name>
<sequence length="159" mass="17363">MLFAAAGFLSSGAISPANADEGDVVQIMLCFDGGGDPGTCSEEFASQCLEEAKSTSETAGAQRSCLVRLTSAWDGIHEGLMRRAAATYSGEHQARFKRYVADWARYDASACAFNAMDFAPATRDMEQLYCQLKRVLKRAEFLIASYESAQVRDPRLPLK</sequence>
<accession>A0A1Y5RZC3</accession>